<dbReference type="Proteomes" id="UP000030832">
    <property type="component" value="Unassembled WGS sequence"/>
</dbReference>
<name>A0A0B0IIE3_9BACI</name>
<organism evidence="1 2">
    <name type="scientific">Halalkalibacter okhensis</name>
    <dbReference type="NCBI Taxonomy" id="333138"/>
    <lineage>
        <taxon>Bacteria</taxon>
        <taxon>Bacillati</taxon>
        <taxon>Bacillota</taxon>
        <taxon>Bacilli</taxon>
        <taxon>Bacillales</taxon>
        <taxon>Bacillaceae</taxon>
        <taxon>Halalkalibacter</taxon>
    </lineage>
</organism>
<dbReference type="Pfam" id="PF13170">
    <property type="entry name" value="DUF4003"/>
    <property type="match status" value="1"/>
</dbReference>
<evidence type="ECO:0000313" key="2">
    <source>
        <dbReference type="Proteomes" id="UP000030832"/>
    </source>
</evidence>
<dbReference type="STRING" id="333138.LQ50_15255"/>
<dbReference type="EMBL" id="JRJU01000019">
    <property type="protein sequence ID" value="KHF39416.1"/>
    <property type="molecule type" value="Genomic_DNA"/>
</dbReference>
<reference evidence="1 2" key="1">
    <citation type="submission" date="2014-09" db="EMBL/GenBank/DDBJ databases">
        <title>Genome sequencing and annotation of Bacillus Okhensis strain Kh10-101T.</title>
        <authorList>
            <person name="Prakash J.S."/>
        </authorList>
    </citation>
    <scope>NUCLEOTIDE SEQUENCE [LARGE SCALE GENOMIC DNA]</scope>
    <source>
        <strain evidence="2">Kh10-101T</strain>
    </source>
</reference>
<evidence type="ECO:0008006" key="3">
    <source>
        <dbReference type="Google" id="ProtNLM"/>
    </source>
</evidence>
<comment type="caution">
    <text evidence="1">The sequence shown here is derived from an EMBL/GenBank/DDBJ whole genome shotgun (WGS) entry which is preliminary data.</text>
</comment>
<evidence type="ECO:0000313" key="1">
    <source>
        <dbReference type="EMBL" id="KHF39416.1"/>
    </source>
</evidence>
<dbReference type="InterPro" id="IPR025062">
    <property type="entry name" value="DUF4003"/>
</dbReference>
<sequence length="332" mass="37936">MGKDLDQIVNEYSSIFRQLKKRLKWHFTDERTLMMVASLYVTRNKEFRPSSFLEISDYIKNNVGMFSSLKSSQRFISAAMLDVNYDQPKEKFHEYVAVYEKLVEGGFKRGNFTFMAALCLLLGDTNETNHKWMIERAMAVYKGMKKDHFFLTGESDYPLAVLLAQVNRDIDEMMDDIDYYYKALPPHGFRKGNDLQFLSHILSLDKNVDSDILIHRISELTNMFKEAGRKIKPVFYPTIGLLSLLENGLEEVDNVMALFKRLNVEKGFRWHKDVNFIMAVTFIVKDKVEDTSLISTGIQTTIETIIQAQQAAMFAAMTGAAVAVSSSNGGSS</sequence>
<dbReference type="RefSeq" id="WP_034630533.1">
    <property type="nucleotide sequence ID" value="NZ_JRJU01000019.1"/>
</dbReference>
<proteinExistence type="predicted"/>
<dbReference type="OrthoDB" id="1778393at2"/>
<protein>
    <recommendedName>
        <fullName evidence="3">DUF4003 domain-containing protein</fullName>
    </recommendedName>
</protein>
<dbReference type="eggNOG" id="ENOG502Z8IC">
    <property type="taxonomic scope" value="Bacteria"/>
</dbReference>
<keyword evidence="2" id="KW-1185">Reference proteome</keyword>
<accession>A0A0B0IIE3</accession>
<dbReference type="AlphaFoldDB" id="A0A0B0IIE3"/>
<gene>
    <name evidence="1" type="ORF">LQ50_15255</name>
</gene>